<dbReference type="PANTHER" id="PTHR23026:SF90">
    <property type="entry name" value="IODOTYROSINE DEIODINASE 1"/>
    <property type="match status" value="1"/>
</dbReference>
<accession>A0ABT1S2F6</accession>
<dbReference type="InterPro" id="IPR050627">
    <property type="entry name" value="Nitroreductase/BluB"/>
</dbReference>
<dbReference type="EMBL" id="JANFZH010000038">
    <property type="protein sequence ID" value="MCQ4841122.1"/>
    <property type="molecule type" value="Genomic_DNA"/>
</dbReference>
<evidence type="ECO:0000313" key="6">
    <source>
        <dbReference type="Proteomes" id="UP001524473"/>
    </source>
</evidence>
<dbReference type="GeneID" id="90531959"/>
<keyword evidence="6" id="KW-1185">Reference proteome</keyword>
<evidence type="ECO:0000256" key="1">
    <source>
        <dbReference type="ARBA" id="ARBA00022630"/>
    </source>
</evidence>
<gene>
    <name evidence="5" type="ORF">NE695_14500</name>
</gene>
<dbReference type="SUPFAM" id="SSF55469">
    <property type="entry name" value="FMN-dependent nitroreductase-like"/>
    <property type="match status" value="1"/>
</dbReference>
<dbReference type="RefSeq" id="WP_242871083.1">
    <property type="nucleotide sequence ID" value="NZ_CABKVV010000013.1"/>
</dbReference>
<dbReference type="CDD" id="cd02150">
    <property type="entry name" value="nitroreductase"/>
    <property type="match status" value="1"/>
</dbReference>
<proteinExistence type="predicted"/>
<dbReference type="Proteomes" id="UP001524473">
    <property type="component" value="Unassembled WGS sequence"/>
</dbReference>
<dbReference type="Gene3D" id="3.40.109.10">
    <property type="entry name" value="NADH Oxidase"/>
    <property type="match status" value="1"/>
</dbReference>
<reference evidence="5 6" key="1">
    <citation type="submission" date="2022-06" db="EMBL/GenBank/DDBJ databases">
        <title>Isolation of gut microbiota from human fecal samples.</title>
        <authorList>
            <person name="Pamer E.G."/>
            <person name="Barat B."/>
            <person name="Waligurski E."/>
            <person name="Medina S."/>
            <person name="Paddock L."/>
            <person name="Mostad J."/>
        </authorList>
    </citation>
    <scope>NUCLEOTIDE SEQUENCE [LARGE SCALE GENOMIC DNA]</scope>
    <source>
        <strain evidence="5 6">DFI.9.73</strain>
    </source>
</reference>
<name>A0ABT1S2F6_9FIRM</name>
<sequence length="181" mass="20356">MKQSVLHSCDMDVLTAIETRRSIRRYTGEPVSEEMLHTLLHAGFCAPSAKNCRPWEFVVVRSRDKLKCFSEHAQYQKMAEHAAFAIVVCGDTRRLDHHDLLLNDCSAAVENILLAAHGLGLGAVWCGIVNELVNFFRQQLSLPEEVLPVALVAVGHPAEERPVPERYDPSHVHFEAYQSKN</sequence>
<dbReference type="PANTHER" id="PTHR23026">
    <property type="entry name" value="NADPH NITROREDUCTASE"/>
    <property type="match status" value="1"/>
</dbReference>
<keyword evidence="2" id="KW-0288">FMN</keyword>
<comment type="caution">
    <text evidence="5">The sequence shown here is derived from an EMBL/GenBank/DDBJ whole genome shotgun (WGS) entry which is preliminary data.</text>
</comment>
<evidence type="ECO:0000313" key="5">
    <source>
        <dbReference type="EMBL" id="MCQ4841122.1"/>
    </source>
</evidence>
<protein>
    <submittedName>
        <fullName evidence="5">Nitroreductase family protein</fullName>
    </submittedName>
</protein>
<evidence type="ECO:0000256" key="2">
    <source>
        <dbReference type="ARBA" id="ARBA00022643"/>
    </source>
</evidence>
<organism evidence="5 6">
    <name type="scientific">Neglectibacter timonensis</name>
    <dbReference type="NCBI Taxonomy" id="1776382"/>
    <lineage>
        <taxon>Bacteria</taxon>
        <taxon>Bacillati</taxon>
        <taxon>Bacillota</taxon>
        <taxon>Clostridia</taxon>
        <taxon>Eubacteriales</taxon>
        <taxon>Oscillospiraceae</taxon>
        <taxon>Neglectibacter</taxon>
    </lineage>
</organism>
<feature type="domain" description="Nitroreductase" evidence="4">
    <location>
        <begin position="17"/>
        <end position="156"/>
    </location>
</feature>
<dbReference type="Pfam" id="PF00881">
    <property type="entry name" value="Nitroreductase"/>
    <property type="match status" value="1"/>
</dbReference>
<evidence type="ECO:0000259" key="4">
    <source>
        <dbReference type="Pfam" id="PF00881"/>
    </source>
</evidence>
<keyword evidence="1" id="KW-0285">Flavoprotein</keyword>
<keyword evidence="3" id="KW-0560">Oxidoreductase</keyword>
<dbReference type="InterPro" id="IPR029479">
    <property type="entry name" value="Nitroreductase"/>
</dbReference>
<dbReference type="InterPro" id="IPR000415">
    <property type="entry name" value="Nitroreductase-like"/>
</dbReference>
<evidence type="ECO:0000256" key="3">
    <source>
        <dbReference type="ARBA" id="ARBA00023002"/>
    </source>
</evidence>